<evidence type="ECO:0000256" key="7">
    <source>
        <dbReference type="ARBA" id="ARBA00022777"/>
    </source>
</evidence>
<dbReference type="CDD" id="cd06225">
    <property type="entry name" value="HAMP"/>
    <property type="match status" value="1"/>
</dbReference>
<dbReference type="InterPro" id="IPR003661">
    <property type="entry name" value="HisK_dim/P_dom"/>
</dbReference>
<dbReference type="PANTHER" id="PTHR45436">
    <property type="entry name" value="SENSOR HISTIDINE KINASE YKOH"/>
    <property type="match status" value="1"/>
</dbReference>
<keyword evidence="9" id="KW-0902">Two-component regulatory system</keyword>
<protein>
    <recommendedName>
        <fullName evidence="3">histidine kinase</fullName>
        <ecNumber evidence="3">2.7.13.3</ecNumber>
    </recommendedName>
</protein>
<feature type="domain" description="Histidine kinase" evidence="12">
    <location>
        <begin position="239"/>
        <end position="445"/>
    </location>
</feature>
<comment type="caution">
    <text evidence="14">The sequence shown here is derived from an EMBL/GenBank/DDBJ whole genome shotgun (WGS) entry which is preliminary data.</text>
</comment>
<dbReference type="Pfam" id="PF00512">
    <property type="entry name" value="HisKA"/>
    <property type="match status" value="1"/>
</dbReference>
<comment type="subcellular location">
    <subcellularLocation>
        <location evidence="2">Cell membrane</location>
    </subcellularLocation>
</comment>
<evidence type="ECO:0000256" key="11">
    <source>
        <dbReference type="SAM" id="Phobius"/>
    </source>
</evidence>
<feature type="domain" description="HAMP" evidence="13">
    <location>
        <begin position="178"/>
        <end position="231"/>
    </location>
</feature>
<dbReference type="InterPro" id="IPR050428">
    <property type="entry name" value="TCS_sensor_his_kinase"/>
</dbReference>
<evidence type="ECO:0000259" key="13">
    <source>
        <dbReference type="PROSITE" id="PS50885"/>
    </source>
</evidence>
<dbReference type="SUPFAM" id="SSF47384">
    <property type="entry name" value="Homodimeric domain of signal transducing histidine kinase"/>
    <property type="match status" value="1"/>
</dbReference>
<evidence type="ECO:0000313" key="15">
    <source>
        <dbReference type="Proteomes" id="UP001500416"/>
    </source>
</evidence>
<gene>
    <name evidence="14" type="ORF">GCM10010492_52360</name>
</gene>
<dbReference type="Gene3D" id="1.10.287.130">
    <property type="match status" value="1"/>
</dbReference>
<dbReference type="Pfam" id="PF02518">
    <property type="entry name" value="HATPase_c"/>
    <property type="match status" value="1"/>
</dbReference>
<dbReference type="InterPro" id="IPR003660">
    <property type="entry name" value="HAMP_dom"/>
</dbReference>
<dbReference type="EC" id="2.7.13.3" evidence="3"/>
<dbReference type="PROSITE" id="PS50109">
    <property type="entry name" value="HIS_KIN"/>
    <property type="match status" value="1"/>
</dbReference>
<proteinExistence type="predicted"/>
<keyword evidence="10 11" id="KW-0472">Membrane</keyword>
<dbReference type="PRINTS" id="PR00344">
    <property type="entry name" value="BCTRLSENSOR"/>
</dbReference>
<evidence type="ECO:0000256" key="8">
    <source>
        <dbReference type="ARBA" id="ARBA00022989"/>
    </source>
</evidence>
<keyword evidence="8 11" id="KW-1133">Transmembrane helix</keyword>
<name>A0ABN0UCV8_9PSEU</name>
<dbReference type="SUPFAM" id="SSF158472">
    <property type="entry name" value="HAMP domain-like"/>
    <property type="match status" value="1"/>
</dbReference>
<dbReference type="Proteomes" id="UP001500416">
    <property type="component" value="Unassembled WGS sequence"/>
</dbReference>
<dbReference type="InterPro" id="IPR004358">
    <property type="entry name" value="Sig_transdc_His_kin-like_C"/>
</dbReference>
<dbReference type="PROSITE" id="PS50885">
    <property type="entry name" value="HAMP"/>
    <property type="match status" value="1"/>
</dbReference>
<evidence type="ECO:0000256" key="1">
    <source>
        <dbReference type="ARBA" id="ARBA00000085"/>
    </source>
</evidence>
<dbReference type="CDD" id="cd00082">
    <property type="entry name" value="HisKA"/>
    <property type="match status" value="1"/>
</dbReference>
<dbReference type="SUPFAM" id="SSF55874">
    <property type="entry name" value="ATPase domain of HSP90 chaperone/DNA topoisomerase II/histidine kinase"/>
    <property type="match status" value="1"/>
</dbReference>
<keyword evidence="15" id="KW-1185">Reference proteome</keyword>
<dbReference type="RefSeq" id="WP_343936540.1">
    <property type="nucleotide sequence ID" value="NZ_BAAABU010000014.1"/>
</dbReference>
<evidence type="ECO:0000256" key="6">
    <source>
        <dbReference type="ARBA" id="ARBA00022692"/>
    </source>
</evidence>
<dbReference type="SMART" id="SM00387">
    <property type="entry name" value="HATPase_c"/>
    <property type="match status" value="1"/>
</dbReference>
<evidence type="ECO:0000313" key="14">
    <source>
        <dbReference type="EMBL" id="GAA0246396.1"/>
    </source>
</evidence>
<dbReference type="PANTHER" id="PTHR45436:SF5">
    <property type="entry name" value="SENSOR HISTIDINE KINASE TRCS"/>
    <property type="match status" value="1"/>
</dbReference>
<evidence type="ECO:0000256" key="5">
    <source>
        <dbReference type="ARBA" id="ARBA00022679"/>
    </source>
</evidence>
<dbReference type="Gene3D" id="3.30.565.10">
    <property type="entry name" value="Histidine kinase-like ATPase, C-terminal domain"/>
    <property type="match status" value="1"/>
</dbReference>
<evidence type="ECO:0000256" key="4">
    <source>
        <dbReference type="ARBA" id="ARBA00022553"/>
    </source>
</evidence>
<evidence type="ECO:0000259" key="12">
    <source>
        <dbReference type="PROSITE" id="PS50109"/>
    </source>
</evidence>
<keyword evidence="6 11" id="KW-0812">Transmembrane</keyword>
<feature type="transmembrane region" description="Helical" evidence="11">
    <location>
        <begin position="6"/>
        <end position="24"/>
    </location>
</feature>
<dbReference type="SMART" id="SM00388">
    <property type="entry name" value="HisKA"/>
    <property type="match status" value="1"/>
</dbReference>
<keyword evidence="4" id="KW-0597">Phosphoprotein</keyword>
<sequence>MTVVATAVVAVPLATMAVFAAVFLRAEAMRFDSSPAKFSVVCVAGRLTADVVGDIAFGERCEGDGHDTAIPATRIGDVVVPGVADADKVVRCEAHYSSSAEIPELSLWPFTDPDSVAFTHVTDTGDRYPATATTPLGRLQRANLARAQTTLNERVLLLVGGAAALTGLFGAVVWSATGRVLRPVEAIRREVAHITEHDLTRRVPVPRARTEFARLATTLNATLDRLQAAIEDNRRFVADASHELRSPIAALRAELEIATAHPDLADWRRVVDSALEDTYRLQQLSTDLLLLARLDAPPPVPAEPVDLTAVVRSALPRSERVRVVADLPDDPLPVAGRPALLARLLGNLLDNAVRHAATTVTVRLAREGDRARLDVLDDGPGIPADQREHVFRRFTRLDEARARDDGGTGLGLPIARRIAAAHHGTLVAQQHDQGAWFTAHLPLRR</sequence>
<dbReference type="Pfam" id="PF00672">
    <property type="entry name" value="HAMP"/>
    <property type="match status" value="1"/>
</dbReference>
<organism evidence="14 15">
    <name type="scientific">Saccharothrix mutabilis subsp. mutabilis</name>
    <dbReference type="NCBI Taxonomy" id="66855"/>
    <lineage>
        <taxon>Bacteria</taxon>
        <taxon>Bacillati</taxon>
        <taxon>Actinomycetota</taxon>
        <taxon>Actinomycetes</taxon>
        <taxon>Pseudonocardiales</taxon>
        <taxon>Pseudonocardiaceae</taxon>
        <taxon>Saccharothrix</taxon>
    </lineage>
</organism>
<evidence type="ECO:0000256" key="10">
    <source>
        <dbReference type="ARBA" id="ARBA00023136"/>
    </source>
</evidence>
<dbReference type="InterPro" id="IPR003594">
    <property type="entry name" value="HATPase_dom"/>
</dbReference>
<reference evidence="14 15" key="1">
    <citation type="journal article" date="2019" name="Int. J. Syst. Evol. Microbiol.">
        <title>The Global Catalogue of Microorganisms (GCM) 10K type strain sequencing project: providing services to taxonomists for standard genome sequencing and annotation.</title>
        <authorList>
            <consortium name="The Broad Institute Genomics Platform"/>
            <consortium name="The Broad Institute Genome Sequencing Center for Infectious Disease"/>
            <person name="Wu L."/>
            <person name="Ma J."/>
        </authorList>
    </citation>
    <scope>NUCLEOTIDE SEQUENCE [LARGE SCALE GENOMIC DNA]</scope>
    <source>
        <strain evidence="14 15">JCM 3380</strain>
    </source>
</reference>
<keyword evidence="7" id="KW-0418">Kinase</keyword>
<accession>A0ABN0UCV8</accession>
<evidence type="ECO:0000256" key="9">
    <source>
        <dbReference type="ARBA" id="ARBA00023012"/>
    </source>
</evidence>
<dbReference type="InterPro" id="IPR036097">
    <property type="entry name" value="HisK_dim/P_sf"/>
</dbReference>
<dbReference type="SMART" id="SM00304">
    <property type="entry name" value="HAMP"/>
    <property type="match status" value="1"/>
</dbReference>
<keyword evidence="5" id="KW-0808">Transferase</keyword>
<dbReference type="EMBL" id="BAAABU010000014">
    <property type="protein sequence ID" value="GAA0246396.1"/>
    <property type="molecule type" value="Genomic_DNA"/>
</dbReference>
<comment type="catalytic activity">
    <reaction evidence="1">
        <text>ATP + protein L-histidine = ADP + protein N-phospho-L-histidine.</text>
        <dbReference type="EC" id="2.7.13.3"/>
    </reaction>
</comment>
<dbReference type="InterPro" id="IPR036890">
    <property type="entry name" value="HATPase_C_sf"/>
</dbReference>
<feature type="transmembrane region" description="Helical" evidence="11">
    <location>
        <begin position="155"/>
        <end position="176"/>
    </location>
</feature>
<dbReference type="InterPro" id="IPR005467">
    <property type="entry name" value="His_kinase_dom"/>
</dbReference>
<evidence type="ECO:0000256" key="2">
    <source>
        <dbReference type="ARBA" id="ARBA00004236"/>
    </source>
</evidence>
<evidence type="ECO:0000256" key="3">
    <source>
        <dbReference type="ARBA" id="ARBA00012438"/>
    </source>
</evidence>
<dbReference type="CDD" id="cd00075">
    <property type="entry name" value="HATPase"/>
    <property type="match status" value="1"/>
</dbReference>